<keyword evidence="3" id="KW-1185">Reference proteome</keyword>
<reference evidence="2 3" key="2">
    <citation type="submission" date="2018-11" db="EMBL/GenBank/DDBJ databases">
        <authorList>
            <consortium name="Pathogen Informatics"/>
        </authorList>
    </citation>
    <scope>NUCLEOTIDE SEQUENCE [LARGE SCALE GENOMIC DNA]</scope>
</reference>
<evidence type="ECO:0000313" key="2">
    <source>
        <dbReference type="EMBL" id="VDP14713.1"/>
    </source>
</evidence>
<name>A0A183IWC2_9BILA</name>
<sequence>MAVKRADRLALKRKPRVSEAEDETTSAASIQSQLLDLMDAAQRTTATEERNTLLITISIIYSTTTGNNCNKFVDSEVAAVKNKRYDRKRFQTCFGP</sequence>
<dbReference type="EMBL" id="UZAM01011073">
    <property type="protein sequence ID" value="VDP14713.1"/>
    <property type="molecule type" value="Genomic_DNA"/>
</dbReference>
<protein>
    <submittedName>
        <fullName evidence="2 4">Uncharacterized protein</fullName>
    </submittedName>
</protein>
<dbReference type="WBParaSite" id="SBAD_0000821301-mRNA-1">
    <property type="protein sequence ID" value="SBAD_0000821301-mRNA-1"/>
    <property type="gene ID" value="SBAD_0000821301"/>
</dbReference>
<dbReference type="Proteomes" id="UP000270296">
    <property type="component" value="Unassembled WGS sequence"/>
</dbReference>
<evidence type="ECO:0000313" key="3">
    <source>
        <dbReference type="Proteomes" id="UP000270296"/>
    </source>
</evidence>
<gene>
    <name evidence="2" type="ORF">SBAD_LOCUS7919</name>
</gene>
<evidence type="ECO:0000256" key="1">
    <source>
        <dbReference type="SAM" id="MobiDB-lite"/>
    </source>
</evidence>
<proteinExistence type="predicted"/>
<reference evidence="4" key="1">
    <citation type="submission" date="2016-06" db="UniProtKB">
        <authorList>
            <consortium name="WormBaseParasite"/>
        </authorList>
    </citation>
    <scope>IDENTIFICATION</scope>
</reference>
<feature type="compositionally biased region" description="Basic and acidic residues" evidence="1">
    <location>
        <begin position="1"/>
        <end position="10"/>
    </location>
</feature>
<dbReference type="AlphaFoldDB" id="A0A183IWC2"/>
<feature type="region of interest" description="Disordered" evidence="1">
    <location>
        <begin position="1"/>
        <end position="25"/>
    </location>
</feature>
<organism evidence="4">
    <name type="scientific">Soboliphyme baturini</name>
    <dbReference type="NCBI Taxonomy" id="241478"/>
    <lineage>
        <taxon>Eukaryota</taxon>
        <taxon>Metazoa</taxon>
        <taxon>Ecdysozoa</taxon>
        <taxon>Nematoda</taxon>
        <taxon>Enoplea</taxon>
        <taxon>Dorylaimia</taxon>
        <taxon>Dioctophymatida</taxon>
        <taxon>Dioctophymatoidea</taxon>
        <taxon>Soboliphymatidae</taxon>
        <taxon>Soboliphyme</taxon>
    </lineage>
</organism>
<accession>A0A183IWC2</accession>
<evidence type="ECO:0000313" key="4">
    <source>
        <dbReference type="WBParaSite" id="SBAD_0000821301-mRNA-1"/>
    </source>
</evidence>